<feature type="compositionally biased region" description="Low complexity" evidence="1">
    <location>
        <begin position="167"/>
        <end position="180"/>
    </location>
</feature>
<feature type="region of interest" description="Disordered" evidence="1">
    <location>
        <begin position="197"/>
        <end position="230"/>
    </location>
</feature>
<evidence type="ECO:0000313" key="3">
    <source>
        <dbReference type="Proteomes" id="UP001530400"/>
    </source>
</evidence>
<dbReference type="EMBL" id="JALLPJ020000424">
    <property type="protein sequence ID" value="KAL3792611.1"/>
    <property type="molecule type" value="Genomic_DNA"/>
</dbReference>
<gene>
    <name evidence="2" type="ORF">ACHAWO_008772</name>
</gene>
<proteinExistence type="predicted"/>
<reference evidence="2 3" key="1">
    <citation type="submission" date="2024-10" db="EMBL/GenBank/DDBJ databases">
        <title>Updated reference genomes for cyclostephanoid diatoms.</title>
        <authorList>
            <person name="Roberts W.R."/>
            <person name="Alverson A.J."/>
        </authorList>
    </citation>
    <scope>NUCLEOTIDE SEQUENCE [LARGE SCALE GENOMIC DNA]</scope>
    <source>
        <strain evidence="2 3">AJA010-31</strain>
    </source>
</reference>
<accession>A0ABD3PY43</accession>
<dbReference type="AlphaFoldDB" id="A0ABD3PY43"/>
<protein>
    <submittedName>
        <fullName evidence="2">Uncharacterized protein</fullName>
    </submittedName>
</protein>
<keyword evidence="3" id="KW-1185">Reference proteome</keyword>
<feature type="region of interest" description="Disordered" evidence="1">
    <location>
        <begin position="159"/>
        <end position="180"/>
    </location>
</feature>
<sequence>MIYVDPPHTVMEAKRLVDKALATAMHAMQASVSTTIGSSPGALVFGRDMFLNIPLIADWHLIAQCQEHLINESLHRQNLKRRRYDYIVGQRVLKKGTRSDETRLSRHSIMGLAITMYFSSSCKCCYLPAAHPKQQMLQSANAQLVQVAAHLQHVPIANKPVQHGYPTTSTSSTNNKSSSSLLHRNILRRMCNSSTYYSSSMSSPTMEDRDTVAKGTEVTSRRMAGMSSES</sequence>
<name>A0ABD3PY43_9STRA</name>
<evidence type="ECO:0000313" key="2">
    <source>
        <dbReference type="EMBL" id="KAL3792611.1"/>
    </source>
</evidence>
<evidence type="ECO:0000256" key="1">
    <source>
        <dbReference type="SAM" id="MobiDB-lite"/>
    </source>
</evidence>
<organism evidence="2 3">
    <name type="scientific">Cyclotella atomus</name>
    <dbReference type="NCBI Taxonomy" id="382360"/>
    <lineage>
        <taxon>Eukaryota</taxon>
        <taxon>Sar</taxon>
        <taxon>Stramenopiles</taxon>
        <taxon>Ochrophyta</taxon>
        <taxon>Bacillariophyta</taxon>
        <taxon>Coscinodiscophyceae</taxon>
        <taxon>Thalassiosirophycidae</taxon>
        <taxon>Stephanodiscales</taxon>
        <taxon>Stephanodiscaceae</taxon>
        <taxon>Cyclotella</taxon>
    </lineage>
</organism>
<dbReference type="Proteomes" id="UP001530400">
    <property type="component" value="Unassembled WGS sequence"/>
</dbReference>
<comment type="caution">
    <text evidence="2">The sequence shown here is derived from an EMBL/GenBank/DDBJ whole genome shotgun (WGS) entry which is preliminary data.</text>
</comment>